<evidence type="ECO:0000256" key="9">
    <source>
        <dbReference type="ARBA" id="ARBA00049563"/>
    </source>
</evidence>
<feature type="binding site" evidence="10">
    <location>
        <begin position="22"/>
        <end position="27"/>
    </location>
    <ligand>
        <name>substrate</name>
    </ligand>
</feature>
<evidence type="ECO:0000256" key="11">
    <source>
        <dbReference type="RuleBase" id="RU003783"/>
    </source>
</evidence>
<dbReference type="AlphaFoldDB" id="A0A7G8PY06"/>
<feature type="region of interest" description="Interaction with substrate tRNA" evidence="10">
    <location>
        <begin position="45"/>
        <end position="48"/>
    </location>
</feature>
<gene>
    <name evidence="10" type="primary">miaA</name>
    <name evidence="14" type="ORF">ALE3EI_2695</name>
</gene>
<dbReference type="GO" id="GO:0005524">
    <property type="term" value="F:ATP binding"/>
    <property type="evidence" value="ECO:0007669"/>
    <property type="project" value="UniProtKB-UniRule"/>
</dbReference>
<evidence type="ECO:0000256" key="2">
    <source>
        <dbReference type="ARBA" id="ARBA00003213"/>
    </source>
</evidence>
<dbReference type="GO" id="GO:0006400">
    <property type="term" value="P:tRNA modification"/>
    <property type="evidence" value="ECO:0007669"/>
    <property type="project" value="TreeGrafter"/>
</dbReference>
<dbReference type="InterPro" id="IPR039657">
    <property type="entry name" value="Dimethylallyltransferase"/>
</dbReference>
<evidence type="ECO:0000256" key="13">
    <source>
        <dbReference type="RuleBase" id="RU003785"/>
    </source>
</evidence>
<evidence type="ECO:0000256" key="8">
    <source>
        <dbReference type="ARBA" id="ARBA00022842"/>
    </source>
</evidence>
<name>A0A7G8PY06_9FLAO</name>
<keyword evidence="4 10" id="KW-0808">Transferase</keyword>
<organism evidence="14 15">
    <name type="scientific">Constantimarinum furrinae</name>
    <dbReference type="NCBI Taxonomy" id="2562285"/>
    <lineage>
        <taxon>Bacteria</taxon>
        <taxon>Pseudomonadati</taxon>
        <taxon>Bacteroidota</taxon>
        <taxon>Flavobacteriia</taxon>
        <taxon>Flavobacteriales</taxon>
        <taxon>Flavobacteriaceae</taxon>
        <taxon>Altibacter/Constantimarinum group</taxon>
        <taxon>Constantimarinum</taxon>
    </lineage>
</organism>
<sequence length="312" mass="35767">MKFNQVVMTFKKPLLVVVMGTTAIGKTSLAISIAKFFSSEVISADSRQFFKEMSVGTAVPSENELAEVPHHFIQNKSIFDKYSVGDFEREAIQKLTELFKNNDLVVMVGGSGLYVDAVIKGLDHFPNVDPSIRKELNNELEAHGLQQLQQELQAADPGHYKKVDHNNPHRIIRALEIFRATGKPYSSFLKDENVPRNFDTLQIGLTAKRSTVYDRINTRVDQMMTNGLLEEAKKLYKHRALNAMQTVGYRELFQYFDGTLSLDTAIEEIKKNTRRFAKRQGTWFRKNPDIHWFDASEDHHTIIEFITQRKAL</sequence>
<dbReference type="GO" id="GO:0052381">
    <property type="term" value="F:tRNA dimethylallyltransferase activity"/>
    <property type="evidence" value="ECO:0007669"/>
    <property type="project" value="UniProtKB-UniRule"/>
</dbReference>
<dbReference type="NCBIfam" id="TIGR00174">
    <property type="entry name" value="miaA"/>
    <property type="match status" value="1"/>
</dbReference>
<dbReference type="Proteomes" id="UP000515514">
    <property type="component" value="Chromosome"/>
</dbReference>
<dbReference type="EC" id="2.5.1.75" evidence="10"/>
<keyword evidence="15" id="KW-1185">Reference proteome</keyword>
<evidence type="ECO:0000256" key="12">
    <source>
        <dbReference type="RuleBase" id="RU003784"/>
    </source>
</evidence>
<dbReference type="KEGG" id="alti:ALE3EI_2695"/>
<dbReference type="SUPFAM" id="SSF52540">
    <property type="entry name" value="P-loop containing nucleoside triphosphate hydrolases"/>
    <property type="match status" value="2"/>
</dbReference>
<proteinExistence type="inferred from homology"/>
<comment type="caution">
    <text evidence="10">Lacks conserved residue(s) required for the propagation of feature annotation.</text>
</comment>
<evidence type="ECO:0000256" key="3">
    <source>
        <dbReference type="ARBA" id="ARBA00005842"/>
    </source>
</evidence>
<dbReference type="PANTHER" id="PTHR11088">
    <property type="entry name" value="TRNA DIMETHYLALLYLTRANSFERASE"/>
    <property type="match status" value="1"/>
</dbReference>
<dbReference type="HAMAP" id="MF_00185">
    <property type="entry name" value="IPP_trans"/>
    <property type="match status" value="1"/>
</dbReference>
<dbReference type="InterPro" id="IPR027417">
    <property type="entry name" value="P-loop_NTPase"/>
</dbReference>
<comment type="subunit">
    <text evidence="10">Monomer.</text>
</comment>
<keyword evidence="7 10" id="KW-0067">ATP-binding</keyword>
<feature type="site" description="Interaction with substrate tRNA" evidence="10">
    <location>
        <position position="133"/>
    </location>
</feature>
<evidence type="ECO:0000256" key="7">
    <source>
        <dbReference type="ARBA" id="ARBA00022840"/>
    </source>
</evidence>
<feature type="site" description="Interaction with substrate tRNA" evidence="10">
    <location>
        <position position="111"/>
    </location>
</feature>
<feature type="binding site" evidence="10">
    <location>
        <begin position="20"/>
        <end position="27"/>
    </location>
    <ligand>
        <name>ATP</name>
        <dbReference type="ChEBI" id="CHEBI:30616"/>
    </ligand>
</feature>
<evidence type="ECO:0000256" key="5">
    <source>
        <dbReference type="ARBA" id="ARBA00022694"/>
    </source>
</evidence>
<comment type="function">
    <text evidence="2 10 12">Catalyzes the transfer of a dimethylallyl group onto the adenine at position 37 in tRNAs that read codons beginning with uridine, leading to the formation of N6-(dimethylallyl)adenosine (i(6)A).</text>
</comment>
<keyword evidence="5 10" id="KW-0819">tRNA processing</keyword>
<dbReference type="Pfam" id="PF01715">
    <property type="entry name" value="IPPT"/>
    <property type="match status" value="1"/>
</dbReference>
<dbReference type="Gene3D" id="3.40.50.300">
    <property type="entry name" value="P-loop containing nucleotide triphosphate hydrolases"/>
    <property type="match status" value="1"/>
</dbReference>
<keyword evidence="6 10" id="KW-0547">Nucleotide-binding</keyword>
<evidence type="ECO:0000256" key="6">
    <source>
        <dbReference type="ARBA" id="ARBA00022741"/>
    </source>
</evidence>
<comment type="similarity">
    <text evidence="3 10 13">Belongs to the IPP transferase family.</text>
</comment>
<comment type="catalytic activity">
    <reaction evidence="9 10 11">
        <text>adenosine(37) in tRNA + dimethylallyl diphosphate = N(6)-dimethylallyladenosine(37) in tRNA + diphosphate</text>
        <dbReference type="Rhea" id="RHEA:26482"/>
        <dbReference type="Rhea" id="RHEA-COMP:10162"/>
        <dbReference type="Rhea" id="RHEA-COMP:10375"/>
        <dbReference type="ChEBI" id="CHEBI:33019"/>
        <dbReference type="ChEBI" id="CHEBI:57623"/>
        <dbReference type="ChEBI" id="CHEBI:74411"/>
        <dbReference type="ChEBI" id="CHEBI:74415"/>
        <dbReference type="EC" id="2.5.1.75"/>
    </reaction>
</comment>
<dbReference type="PANTHER" id="PTHR11088:SF60">
    <property type="entry name" value="TRNA DIMETHYLALLYLTRANSFERASE"/>
    <property type="match status" value="1"/>
</dbReference>
<keyword evidence="8 10" id="KW-0460">Magnesium</keyword>
<dbReference type="Gene3D" id="1.10.20.140">
    <property type="match status" value="1"/>
</dbReference>
<dbReference type="RefSeq" id="WP_233279976.1">
    <property type="nucleotide sequence ID" value="NZ_CP052909.1"/>
</dbReference>
<dbReference type="EMBL" id="CP052909">
    <property type="protein sequence ID" value="QNJ99222.1"/>
    <property type="molecule type" value="Genomic_DNA"/>
</dbReference>
<reference evidence="14 15" key="1">
    <citation type="submission" date="2020-04" db="EMBL/GenBank/DDBJ databases">
        <title>Genome sequence of Altibacter aquimarinus strain ALE3EI.</title>
        <authorList>
            <person name="Oh H.-M."/>
            <person name="Jang D."/>
        </authorList>
    </citation>
    <scope>NUCLEOTIDE SEQUENCE [LARGE SCALE GENOMIC DNA]</scope>
    <source>
        <strain evidence="14 15">ALE3EI</strain>
    </source>
</reference>
<evidence type="ECO:0000313" key="14">
    <source>
        <dbReference type="EMBL" id="QNJ99222.1"/>
    </source>
</evidence>
<accession>A0A7G8PY06</accession>
<protein>
    <recommendedName>
        <fullName evidence="10">tRNA dimethylallyltransferase</fullName>
        <ecNumber evidence="10">2.5.1.75</ecNumber>
    </recommendedName>
    <alternativeName>
        <fullName evidence="10">Dimethylallyl diphosphate:tRNA dimethylallyltransferase</fullName>
        <shortName evidence="10">DMAPP:tRNA dimethylallyltransferase</shortName>
        <shortName evidence="10">DMATase</shortName>
    </alternativeName>
    <alternativeName>
        <fullName evidence="10">Isopentenyl-diphosphate:tRNA isopentenyltransferase</fullName>
        <shortName evidence="10">IPP transferase</shortName>
        <shortName evidence="10">IPPT</shortName>
        <shortName evidence="10">IPTase</shortName>
    </alternativeName>
</protein>
<evidence type="ECO:0000256" key="10">
    <source>
        <dbReference type="HAMAP-Rule" id="MF_00185"/>
    </source>
</evidence>
<evidence type="ECO:0000313" key="15">
    <source>
        <dbReference type="Proteomes" id="UP000515514"/>
    </source>
</evidence>
<comment type="cofactor">
    <cofactor evidence="1 10">
        <name>Mg(2+)</name>
        <dbReference type="ChEBI" id="CHEBI:18420"/>
    </cofactor>
</comment>
<evidence type="ECO:0000256" key="4">
    <source>
        <dbReference type="ARBA" id="ARBA00022679"/>
    </source>
</evidence>
<dbReference type="InterPro" id="IPR018022">
    <property type="entry name" value="IPT"/>
</dbReference>
<evidence type="ECO:0000256" key="1">
    <source>
        <dbReference type="ARBA" id="ARBA00001946"/>
    </source>
</evidence>